<dbReference type="Gene3D" id="3.30.310.70">
    <property type="entry name" value="TT1751-like domain"/>
    <property type="match status" value="1"/>
</dbReference>
<evidence type="ECO:0000313" key="2">
    <source>
        <dbReference type="EMBL" id="QBR01367.1"/>
    </source>
</evidence>
<protein>
    <submittedName>
        <fullName evidence="2">DUF302 domain-containing protein</fullName>
    </submittedName>
</protein>
<name>A0A4P7D2C9_9BURK</name>
<dbReference type="EMBL" id="CP038150">
    <property type="protein sequence ID" value="QBR01367.1"/>
    <property type="molecule type" value="Genomic_DNA"/>
</dbReference>
<evidence type="ECO:0000313" key="3">
    <source>
        <dbReference type="Proteomes" id="UP000295727"/>
    </source>
</evidence>
<dbReference type="SUPFAM" id="SSF103247">
    <property type="entry name" value="TT1751-like"/>
    <property type="match status" value="1"/>
</dbReference>
<evidence type="ECO:0000259" key="1">
    <source>
        <dbReference type="Pfam" id="PF03625"/>
    </source>
</evidence>
<dbReference type="InterPro" id="IPR005180">
    <property type="entry name" value="DUF302"/>
</dbReference>
<gene>
    <name evidence="2" type="ORF">E1956_29650</name>
</gene>
<feature type="domain" description="DUF302" evidence="1">
    <location>
        <begin position="123"/>
        <end position="168"/>
    </location>
</feature>
<dbReference type="Proteomes" id="UP000295727">
    <property type="component" value="Chromosome 3"/>
</dbReference>
<dbReference type="InterPro" id="IPR035923">
    <property type="entry name" value="TT1751-like_sf"/>
</dbReference>
<dbReference type="Pfam" id="PF03625">
    <property type="entry name" value="DUF302"/>
    <property type="match status" value="1"/>
</dbReference>
<dbReference type="OrthoDB" id="116738at2"/>
<proteinExistence type="predicted"/>
<keyword evidence="3" id="KW-1185">Reference proteome</keyword>
<dbReference type="KEGG" id="ppai:E1956_29650"/>
<dbReference type="AlphaFoldDB" id="A0A4P7D2C9"/>
<dbReference type="CDD" id="cd14797">
    <property type="entry name" value="DUF302"/>
    <property type="match status" value="1"/>
</dbReference>
<organism evidence="2 3">
    <name type="scientific">Paraburkholderia pallida</name>
    <dbReference type="NCBI Taxonomy" id="2547399"/>
    <lineage>
        <taxon>Bacteria</taxon>
        <taxon>Pseudomonadati</taxon>
        <taxon>Pseudomonadota</taxon>
        <taxon>Betaproteobacteria</taxon>
        <taxon>Burkholderiales</taxon>
        <taxon>Burkholderiaceae</taxon>
        <taxon>Paraburkholderia</taxon>
    </lineage>
</organism>
<sequence length="205" mass="21872">MMRPFGITRIAIPIYLGLLSIAAHSGQSSTIMQTDSLIQASSQQIAVTHVTLEAKVDFGAFTQHLEALLGRFDPSSLKALLQTDPAAADARLAKMEGDQGLMIFSTQNHGMVLNIAGAPRQAIRYNIGNPRVAMQMTRHDIRAGLYAPLSVLVYEAAPGTVRVEYDQPSTLFGQFGNADVAAVGRELDGKLARVVEHAASLAAAS</sequence>
<reference evidence="2 3" key="1">
    <citation type="submission" date="2019-03" db="EMBL/GenBank/DDBJ databases">
        <title>Paraburkholderia sp. 7MH5, isolated from subtropical forest soil.</title>
        <authorList>
            <person name="Gao Z.-H."/>
            <person name="Qiu L.-H."/>
        </authorList>
    </citation>
    <scope>NUCLEOTIDE SEQUENCE [LARGE SCALE GENOMIC DNA]</scope>
    <source>
        <strain evidence="2 3">7MH5</strain>
    </source>
</reference>
<accession>A0A4P7D2C9</accession>